<keyword evidence="3" id="KW-1185">Reference proteome</keyword>
<evidence type="ECO:0000313" key="2">
    <source>
        <dbReference type="EMBL" id="KAI1690763.1"/>
    </source>
</evidence>
<dbReference type="AlphaFoldDB" id="A0AAD4MI50"/>
<feature type="transmembrane region" description="Helical" evidence="1">
    <location>
        <begin position="89"/>
        <end position="120"/>
    </location>
</feature>
<protein>
    <submittedName>
        <fullName evidence="2">Serpentine type 7TM GPCR chemoreceptor srh domain-containing protein</fullName>
    </submittedName>
</protein>
<proteinExistence type="predicted"/>
<dbReference type="InterPro" id="IPR019422">
    <property type="entry name" value="7TM_GPCR_serpentine_rcpt_Srh"/>
</dbReference>
<feature type="transmembrane region" description="Helical" evidence="1">
    <location>
        <begin position="43"/>
        <end position="68"/>
    </location>
</feature>
<keyword evidence="1" id="KW-0812">Transmembrane</keyword>
<name>A0AAD4MI50_9BILA</name>
<keyword evidence="1" id="KW-0472">Membrane</keyword>
<evidence type="ECO:0000313" key="3">
    <source>
        <dbReference type="Proteomes" id="UP001201812"/>
    </source>
</evidence>
<sequence length="187" mass="21157">MTGFGHSTLFSAECLDRDLDFFSILETLIQLSLMLEKNQRENASIATSILVYSDSFWCVAICIVAVSSTIGSYKNLRDNRSLLSPRTRALYLTLTNALVIETLMGLILAMIPLFSLAWFYRVESKYCAIITLLTERTSSLYPLVSNVILLYVVKPYRKAVIHLFERVFKPRKLPLFVSANPESVVTS</sequence>
<organism evidence="2 3">
    <name type="scientific">Ditylenchus destructor</name>
    <dbReference type="NCBI Taxonomy" id="166010"/>
    <lineage>
        <taxon>Eukaryota</taxon>
        <taxon>Metazoa</taxon>
        <taxon>Ecdysozoa</taxon>
        <taxon>Nematoda</taxon>
        <taxon>Chromadorea</taxon>
        <taxon>Rhabditida</taxon>
        <taxon>Tylenchina</taxon>
        <taxon>Tylenchomorpha</taxon>
        <taxon>Sphaerularioidea</taxon>
        <taxon>Anguinidae</taxon>
        <taxon>Anguininae</taxon>
        <taxon>Ditylenchus</taxon>
    </lineage>
</organism>
<dbReference type="Proteomes" id="UP001201812">
    <property type="component" value="Unassembled WGS sequence"/>
</dbReference>
<evidence type="ECO:0000256" key="1">
    <source>
        <dbReference type="SAM" id="Phobius"/>
    </source>
</evidence>
<keyword evidence="1" id="KW-1133">Transmembrane helix</keyword>
<dbReference type="EMBL" id="JAKKPZ010001095">
    <property type="protein sequence ID" value="KAI1690763.1"/>
    <property type="molecule type" value="Genomic_DNA"/>
</dbReference>
<dbReference type="Pfam" id="PF10318">
    <property type="entry name" value="7TM_GPCR_Srh"/>
    <property type="match status" value="1"/>
</dbReference>
<accession>A0AAD4MI50</accession>
<comment type="caution">
    <text evidence="2">The sequence shown here is derived from an EMBL/GenBank/DDBJ whole genome shotgun (WGS) entry which is preliminary data.</text>
</comment>
<gene>
    <name evidence="2" type="ORF">DdX_22316</name>
</gene>
<reference evidence="2" key="1">
    <citation type="submission" date="2022-01" db="EMBL/GenBank/DDBJ databases">
        <title>Genome Sequence Resource for Two Populations of Ditylenchus destructor, the Migratory Endoparasitic Phytonematode.</title>
        <authorList>
            <person name="Zhang H."/>
            <person name="Lin R."/>
            <person name="Xie B."/>
        </authorList>
    </citation>
    <scope>NUCLEOTIDE SEQUENCE</scope>
    <source>
        <strain evidence="2">BazhouSP</strain>
    </source>
</reference>